<dbReference type="RefSeq" id="WP_109007657.1">
    <property type="nucleotide sequence ID" value="NZ_BDUD01000001.1"/>
</dbReference>
<comment type="caution">
    <text evidence="1">The sequence shown here is derived from an EMBL/GenBank/DDBJ whole genome shotgun (WGS) entry which is preliminary data.</text>
</comment>
<proteinExistence type="predicted"/>
<evidence type="ECO:0000313" key="1">
    <source>
        <dbReference type="EMBL" id="GBG17459.1"/>
    </source>
</evidence>
<sequence>MTELLEQAIAKLKNLPANEQDAIAAMILAELEDERRWDETFARSPDILAKLAAEAMAEYRAGKTQELDPDTL</sequence>
<protein>
    <submittedName>
        <fullName evidence="1">Uncharacterized protein</fullName>
    </submittedName>
</protein>
<gene>
    <name evidence="1" type="ORF">NIES4072_11150</name>
</gene>
<accession>A0A2R5FHS2</accession>
<dbReference type="AlphaFoldDB" id="A0A2R5FHS2"/>
<dbReference type="EMBL" id="BDUD01000001">
    <property type="protein sequence ID" value="GBG17459.1"/>
    <property type="molecule type" value="Genomic_DNA"/>
</dbReference>
<dbReference type="Proteomes" id="UP000245124">
    <property type="component" value="Unassembled WGS sequence"/>
</dbReference>
<organism evidence="1 2">
    <name type="scientific">Nostoc commune NIES-4072</name>
    <dbReference type="NCBI Taxonomy" id="2005467"/>
    <lineage>
        <taxon>Bacteria</taxon>
        <taxon>Bacillati</taxon>
        <taxon>Cyanobacteriota</taxon>
        <taxon>Cyanophyceae</taxon>
        <taxon>Nostocales</taxon>
        <taxon>Nostocaceae</taxon>
        <taxon>Nostoc</taxon>
    </lineage>
</organism>
<dbReference type="OrthoDB" id="489140at2"/>
<evidence type="ECO:0000313" key="2">
    <source>
        <dbReference type="Proteomes" id="UP000245124"/>
    </source>
</evidence>
<reference evidence="1 2" key="1">
    <citation type="submission" date="2017-06" db="EMBL/GenBank/DDBJ databases">
        <title>Genome sequencing of cyanobaciteial culture collection at National Institute for Environmental Studies (NIES).</title>
        <authorList>
            <person name="Hirose Y."/>
            <person name="Shimura Y."/>
            <person name="Fujisawa T."/>
            <person name="Nakamura Y."/>
            <person name="Kawachi M."/>
        </authorList>
    </citation>
    <scope>NUCLEOTIDE SEQUENCE [LARGE SCALE GENOMIC DNA]</scope>
    <source>
        <strain evidence="1 2">NIES-4072</strain>
    </source>
</reference>
<keyword evidence="2" id="KW-1185">Reference proteome</keyword>
<name>A0A2R5FHS2_NOSCO</name>